<dbReference type="InterPro" id="IPR036388">
    <property type="entry name" value="WH-like_DNA-bd_sf"/>
</dbReference>
<feature type="domain" description="HTH marR-type" evidence="5">
    <location>
        <begin position="1"/>
        <end position="95"/>
    </location>
</feature>
<reference evidence="6" key="1">
    <citation type="submission" date="2020-10" db="EMBL/GenBank/DDBJ databases">
        <authorList>
            <person name="Gilroy R."/>
        </authorList>
    </citation>
    <scope>NUCLEOTIDE SEQUENCE</scope>
    <source>
        <strain evidence="6">ChiSjej3B21-11622</strain>
    </source>
</reference>
<dbReference type="SUPFAM" id="SSF46785">
    <property type="entry name" value="Winged helix' DNA-binding domain"/>
    <property type="match status" value="1"/>
</dbReference>
<dbReference type="SMART" id="SM00347">
    <property type="entry name" value="HTH_MARR"/>
    <property type="match status" value="1"/>
</dbReference>
<keyword evidence="1" id="KW-0805">Transcription regulation</keyword>
<keyword evidence="3" id="KW-0804">Transcription</keyword>
<protein>
    <submittedName>
        <fullName evidence="6">Winged helix-turn-helix transcriptional regulator</fullName>
    </submittedName>
</protein>
<evidence type="ECO:0000256" key="1">
    <source>
        <dbReference type="ARBA" id="ARBA00023015"/>
    </source>
</evidence>
<keyword evidence="4" id="KW-0175">Coiled coil</keyword>
<dbReference type="PANTHER" id="PTHR33164:SF57">
    <property type="entry name" value="MARR-FAMILY TRANSCRIPTIONAL REGULATOR"/>
    <property type="match status" value="1"/>
</dbReference>
<keyword evidence="2" id="KW-0238">DNA-binding</keyword>
<dbReference type="InterPro" id="IPR023187">
    <property type="entry name" value="Tscrpt_reg_MarR-type_CS"/>
</dbReference>
<feature type="coiled-coil region" evidence="4">
    <location>
        <begin position="79"/>
        <end position="117"/>
    </location>
</feature>
<dbReference type="PROSITE" id="PS50995">
    <property type="entry name" value="HTH_MARR_2"/>
    <property type="match status" value="1"/>
</dbReference>
<dbReference type="GO" id="GO:0003700">
    <property type="term" value="F:DNA-binding transcription factor activity"/>
    <property type="evidence" value="ECO:0007669"/>
    <property type="project" value="InterPro"/>
</dbReference>
<evidence type="ECO:0000259" key="5">
    <source>
        <dbReference type="PROSITE" id="PS50995"/>
    </source>
</evidence>
<dbReference type="PRINTS" id="PR00598">
    <property type="entry name" value="HTHMARR"/>
</dbReference>
<accession>A0A9D0ZT24</accession>
<evidence type="ECO:0000256" key="4">
    <source>
        <dbReference type="SAM" id="Coils"/>
    </source>
</evidence>
<dbReference type="InterPro" id="IPR000835">
    <property type="entry name" value="HTH_MarR-typ"/>
</dbReference>
<reference evidence="6" key="2">
    <citation type="journal article" date="2021" name="PeerJ">
        <title>Extensive microbial diversity within the chicken gut microbiome revealed by metagenomics and culture.</title>
        <authorList>
            <person name="Gilroy R."/>
            <person name="Ravi A."/>
            <person name="Getino M."/>
            <person name="Pursley I."/>
            <person name="Horton D.L."/>
            <person name="Alikhan N.F."/>
            <person name="Baker D."/>
            <person name="Gharbi K."/>
            <person name="Hall N."/>
            <person name="Watson M."/>
            <person name="Adriaenssens E.M."/>
            <person name="Foster-Nyarko E."/>
            <person name="Jarju S."/>
            <person name="Secka A."/>
            <person name="Antonio M."/>
            <person name="Oren A."/>
            <person name="Chaudhuri R.R."/>
            <person name="La Ragione R."/>
            <person name="Hildebrand F."/>
            <person name="Pallen M.J."/>
        </authorList>
    </citation>
    <scope>NUCLEOTIDE SEQUENCE</scope>
    <source>
        <strain evidence="6">ChiSjej3B21-11622</strain>
    </source>
</reference>
<proteinExistence type="predicted"/>
<dbReference type="InterPro" id="IPR036390">
    <property type="entry name" value="WH_DNA-bd_sf"/>
</dbReference>
<evidence type="ECO:0000313" key="7">
    <source>
        <dbReference type="Proteomes" id="UP000886886"/>
    </source>
</evidence>
<evidence type="ECO:0000256" key="2">
    <source>
        <dbReference type="ARBA" id="ARBA00023125"/>
    </source>
</evidence>
<dbReference type="Pfam" id="PF12802">
    <property type="entry name" value="MarR_2"/>
    <property type="match status" value="1"/>
</dbReference>
<dbReference type="PANTHER" id="PTHR33164">
    <property type="entry name" value="TRANSCRIPTIONAL REGULATOR, MARR FAMILY"/>
    <property type="match status" value="1"/>
</dbReference>
<dbReference type="InterPro" id="IPR039422">
    <property type="entry name" value="MarR/SlyA-like"/>
</dbReference>
<dbReference type="Proteomes" id="UP000886886">
    <property type="component" value="Unassembled WGS sequence"/>
</dbReference>
<gene>
    <name evidence="6" type="ORF">IAB26_02040</name>
</gene>
<comment type="caution">
    <text evidence="6">The sequence shown here is derived from an EMBL/GenBank/DDBJ whole genome shotgun (WGS) entry which is preliminary data.</text>
</comment>
<dbReference type="EMBL" id="DVFT01000028">
    <property type="protein sequence ID" value="HIQ95321.1"/>
    <property type="molecule type" value="Genomic_DNA"/>
</dbReference>
<dbReference type="GO" id="GO:0003677">
    <property type="term" value="F:DNA binding"/>
    <property type="evidence" value="ECO:0007669"/>
    <property type="project" value="UniProtKB-KW"/>
</dbReference>
<dbReference type="AlphaFoldDB" id="A0A9D0ZT24"/>
<dbReference type="Gene3D" id="1.10.10.10">
    <property type="entry name" value="Winged helix-like DNA-binding domain superfamily/Winged helix DNA-binding domain"/>
    <property type="match status" value="1"/>
</dbReference>
<evidence type="ECO:0000313" key="6">
    <source>
        <dbReference type="EMBL" id="HIQ95321.1"/>
    </source>
</evidence>
<name>A0A9D0ZT24_9FIRM</name>
<sequence>MIYEGVVTQSKISEQLFLSRQTLNSAFKQLVKKGLIVLKPYENNQRSKKAILTPLGKELVEKQVIRMHQIEEQTWEKLAKQEQDSLARLTRKYADVLSETLQEMKRQKNEIKSSEDLQPQL</sequence>
<organism evidence="6 7">
    <name type="scientific">Candidatus Limivivens merdigallinarum</name>
    <dbReference type="NCBI Taxonomy" id="2840859"/>
    <lineage>
        <taxon>Bacteria</taxon>
        <taxon>Bacillati</taxon>
        <taxon>Bacillota</taxon>
        <taxon>Clostridia</taxon>
        <taxon>Lachnospirales</taxon>
        <taxon>Lachnospiraceae</taxon>
        <taxon>Lachnospiraceae incertae sedis</taxon>
        <taxon>Candidatus Limivivens</taxon>
    </lineage>
</organism>
<dbReference type="PROSITE" id="PS01117">
    <property type="entry name" value="HTH_MARR_1"/>
    <property type="match status" value="1"/>
</dbReference>
<evidence type="ECO:0000256" key="3">
    <source>
        <dbReference type="ARBA" id="ARBA00023163"/>
    </source>
</evidence>
<dbReference type="GO" id="GO:0006950">
    <property type="term" value="P:response to stress"/>
    <property type="evidence" value="ECO:0007669"/>
    <property type="project" value="TreeGrafter"/>
</dbReference>